<dbReference type="RefSeq" id="WP_162235019.1">
    <property type="nucleotide sequence ID" value="NZ_RBTN01000136.1"/>
</dbReference>
<feature type="non-terminal residue" evidence="7">
    <location>
        <position position="1"/>
    </location>
</feature>
<evidence type="ECO:0000256" key="4">
    <source>
        <dbReference type="ARBA" id="ARBA00022692"/>
    </source>
</evidence>
<dbReference type="EMBL" id="RBTN01000136">
    <property type="protein sequence ID" value="RMT76536.1"/>
    <property type="molecule type" value="Genomic_DNA"/>
</dbReference>
<comment type="similarity">
    <text evidence="2">Belongs to the outer membrane factor (OMF) (TC 1.B.17) family.</text>
</comment>
<dbReference type="InterPro" id="IPR003423">
    <property type="entry name" value="OMP_efflux"/>
</dbReference>
<comment type="caution">
    <text evidence="7">The sequence shown here is derived from an EMBL/GenBank/DDBJ whole genome shotgun (WGS) entry which is preliminary data.</text>
</comment>
<keyword evidence="6" id="KW-0998">Cell outer membrane</keyword>
<gene>
    <name evidence="7" type="ORF">ALP42_02898</name>
</gene>
<evidence type="ECO:0000313" key="7">
    <source>
        <dbReference type="EMBL" id="RMT76536.1"/>
    </source>
</evidence>
<dbReference type="Proteomes" id="UP000268636">
    <property type="component" value="Unassembled WGS sequence"/>
</dbReference>
<comment type="subcellular location">
    <subcellularLocation>
        <location evidence="1">Membrane</location>
    </subcellularLocation>
</comment>
<dbReference type="SUPFAM" id="SSF56954">
    <property type="entry name" value="Outer membrane efflux proteins (OEP)"/>
    <property type="match status" value="1"/>
</dbReference>
<evidence type="ECO:0000313" key="8">
    <source>
        <dbReference type="Proteomes" id="UP000268636"/>
    </source>
</evidence>
<evidence type="ECO:0000256" key="1">
    <source>
        <dbReference type="ARBA" id="ARBA00004370"/>
    </source>
</evidence>
<reference evidence="7 8" key="1">
    <citation type="submission" date="2018-08" db="EMBL/GenBank/DDBJ databases">
        <title>Recombination of ecologically and evolutionarily significant loci maintains genetic cohesion in the Pseudomonas syringae species complex.</title>
        <authorList>
            <person name="Dillon M."/>
            <person name="Thakur S."/>
            <person name="Almeida R.N.D."/>
            <person name="Weir B.S."/>
            <person name="Guttman D.S."/>
        </authorList>
    </citation>
    <scope>NUCLEOTIDE SEQUENCE [LARGE SCALE GENOMIC DNA]</scope>
    <source>
        <strain evidence="7 8">ICMP 13786</strain>
    </source>
</reference>
<sequence length="80" mass="9044">RFRSEIGVDVGSRNIADVLNAQRQLYAAVRDYNNARYDYILDNLKLKQAAGTLSPDDLRALAIYLKQDYDPAKDFLPPGL</sequence>
<keyword evidence="3" id="KW-1134">Transmembrane beta strand</keyword>
<evidence type="ECO:0000256" key="5">
    <source>
        <dbReference type="ARBA" id="ARBA00023136"/>
    </source>
</evidence>
<dbReference type="Gene3D" id="1.20.1600.10">
    <property type="entry name" value="Outer membrane efflux proteins (OEP)"/>
    <property type="match status" value="1"/>
</dbReference>
<dbReference type="GO" id="GO:0016020">
    <property type="term" value="C:membrane"/>
    <property type="evidence" value="ECO:0007669"/>
    <property type="project" value="UniProtKB-SubCell"/>
</dbReference>
<dbReference type="AlphaFoldDB" id="A0AB74BIK4"/>
<dbReference type="GO" id="GO:0015562">
    <property type="term" value="F:efflux transmembrane transporter activity"/>
    <property type="evidence" value="ECO:0007669"/>
    <property type="project" value="InterPro"/>
</dbReference>
<name>A0AB74BIK4_PSESS</name>
<dbReference type="Pfam" id="PF02321">
    <property type="entry name" value="OEP"/>
    <property type="match status" value="1"/>
</dbReference>
<protein>
    <submittedName>
        <fullName evidence="7">Outer membrane efflux protein</fullName>
    </submittedName>
</protein>
<evidence type="ECO:0000256" key="6">
    <source>
        <dbReference type="ARBA" id="ARBA00023237"/>
    </source>
</evidence>
<organism evidence="7 8">
    <name type="scientific">Pseudomonas savastanoi pv. nerii</name>
    <dbReference type="NCBI Taxonomy" id="360921"/>
    <lineage>
        <taxon>Bacteria</taxon>
        <taxon>Pseudomonadati</taxon>
        <taxon>Pseudomonadota</taxon>
        <taxon>Gammaproteobacteria</taxon>
        <taxon>Pseudomonadales</taxon>
        <taxon>Pseudomonadaceae</taxon>
        <taxon>Pseudomonas</taxon>
    </lineage>
</organism>
<accession>A0AB74BIK4</accession>
<evidence type="ECO:0000256" key="2">
    <source>
        <dbReference type="ARBA" id="ARBA00007613"/>
    </source>
</evidence>
<proteinExistence type="inferred from homology"/>
<keyword evidence="4" id="KW-0812">Transmembrane</keyword>
<keyword evidence="5" id="KW-0472">Membrane</keyword>
<evidence type="ECO:0000256" key="3">
    <source>
        <dbReference type="ARBA" id="ARBA00022452"/>
    </source>
</evidence>